<keyword evidence="3" id="KW-1185">Reference proteome</keyword>
<protein>
    <submittedName>
        <fullName evidence="2">Uncharacterized protein</fullName>
    </submittedName>
</protein>
<evidence type="ECO:0000313" key="2">
    <source>
        <dbReference type="EMBL" id="ORX46311.1"/>
    </source>
</evidence>
<feature type="compositionally biased region" description="Basic residues" evidence="1">
    <location>
        <begin position="92"/>
        <end position="102"/>
    </location>
</feature>
<sequence length="189" mass="21896">MSMSVTNLAASNEEVRVYNSPFANLGAYDLTNMIKRPGNQNDEGSGYHESFIDNSEDCLERPDLAGITRSSIDASNSMDNSSHSTFKSEKVHRSKTSPRRKAGSLMETMVDEAHERQRDRGRRMVQRLKKLTTAWENLDRKHGTKRKQLPTDEEFDRIQAQVEARREKNNNRKTWLFKSHDFAYLQEKK</sequence>
<dbReference type="EMBL" id="MCGT01000038">
    <property type="protein sequence ID" value="ORX46311.1"/>
    <property type="molecule type" value="Genomic_DNA"/>
</dbReference>
<evidence type="ECO:0000256" key="1">
    <source>
        <dbReference type="SAM" id="MobiDB-lite"/>
    </source>
</evidence>
<feature type="compositionally biased region" description="Polar residues" evidence="1">
    <location>
        <begin position="70"/>
        <end position="85"/>
    </location>
</feature>
<comment type="caution">
    <text evidence="2">The sequence shown here is derived from an EMBL/GenBank/DDBJ whole genome shotgun (WGS) entry which is preliminary data.</text>
</comment>
<gene>
    <name evidence="2" type="ORF">DM01DRAFT_1397070</name>
</gene>
<proteinExistence type="predicted"/>
<feature type="region of interest" description="Disordered" evidence="1">
    <location>
        <begin position="70"/>
        <end position="121"/>
    </location>
</feature>
<organism evidence="2 3">
    <name type="scientific">Hesseltinella vesiculosa</name>
    <dbReference type="NCBI Taxonomy" id="101127"/>
    <lineage>
        <taxon>Eukaryota</taxon>
        <taxon>Fungi</taxon>
        <taxon>Fungi incertae sedis</taxon>
        <taxon>Mucoromycota</taxon>
        <taxon>Mucoromycotina</taxon>
        <taxon>Mucoromycetes</taxon>
        <taxon>Mucorales</taxon>
        <taxon>Cunninghamellaceae</taxon>
        <taxon>Hesseltinella</taxon>
    </lineage>
</organism>
<reference evidence="2 3" key="1">
    <citation type="submission" date="2016-07" db="EMBL/GenBank/DDBJ databases">
        <title>Pervasive Adenine N6-methylation of Active Genes in Fungi.</title>
        <authorList>
            <consortium name="DOE Joint Genome Institute"/>
            <person name="Mondo S.J."/>
            <person name="Dannebaum R.O."/>
            <person name="Kuo R.C."/>
            <person name="Labutti K."/>
            <person name="Haridas S."/>
            <person name="Kuo A."/>
            <person name="Salamov A."/>
            <person name="Ahrendt S.R."/>
            <person name="Lipzen A."/>
            <person name="Sullivan W."/>
            <person name="Andreopoulos W.B."/>
            <person name="Clum A."/>
            <person name="Lindquist E."/>
            <person name="Daum C."/>
            <person name="Ramamoorthy G.K."/>
            <person name="Gryganskyi A."/>
            <person name="Culley D."/>
            <person name="Magnuson J.K."/>
            <person name="James T.Y."/>
            <person name="O'Malley M.A."/>
            <person name="Stajich J.E."/>
            <person name="Spatafora J.W."/>
            <person name="Visel A."/>
            <person name="Grigoriev I.V."/>
        </authorList>
    </citation>
    <scope>NUCLEOTIDE SEQUENCE [LARGE SCALE GENOMIC DNA]</scope>
    <source>
        <strain evidence="2 3">NRRL 3301</strain>
    </source>
</reference>
<evidence type="ECO:0000313" key="3">
    <source>
        <dbReference type="Proteomes" id="UP000242146"/>
    </source>
</evidence>
<dbReference type="AlphaFoldDB" id="A0A1X2G6G6"/>
<accession>A0A1X2G6G6</accession>
<name>A0A1X2G6G6_9FUNG</name>
<dbReference type="Proteomes" id="UP000242146">
    <property type="component" value="Unassembled WGS sequence"/>
</dbReference>